<dbReference type="EMBL" id="BAAACO010000001">
    <property type="protein sequence ID" value="GAA0856898.1"/>
    <property type="molecule type" value="Genomic_DNA"/>
</dbReference>
<comment type="caution">
    <text evidence="2">The sequence shown here is derived from an EMBL/GenBank/DDBJ whole genome shotgun (WGS) entry which is preliminary data.</text>
</comment>
<evidence type="ECO:0000313" key="3">
    <source>
        <dbReference type="Proteomes" id="UP001501764"/>
    </source>
</evidence>
<evidence type="ECO:0000313" key="2">
    <source>
        <dbReference type="EMBL" id="GAA0856898.1"/>
    </source>
</evidence>
<reference evidence="2 3" key="1">
    <citation type="journal article" date="2019" name="Int. J. Syst. Evol. Microbiol.">
        <title>The Global Catalogue of Microorganisms (GCM) 10K type strain sequencing project: providing services to taxonomists for standard genome sequencing and annotation.</title>
        <authorList>
            <consortium name="The Broad Institute Genomics Platform"/>
            <consortium name="The Broad Institute Genome Sequencing Center for Infectious Disease"/>
            <person name="Wu L."/>
            <person name="Ma J."/>
        </authorList>
    </citation>
    <scope>NUCLEOTIDE SEQUENCE [LARGE SCALE GENOMIC DNA]</scope>
    <source>
        <strain evidence="2 3">JCM 6485</strain>
    </source>
</reference>
<sequence>MSKEEKSSSNGCIGCLGLIIIVGIIAFAFHSCLGSSSSKETDNTSMIITIAQDAVKKQLKAPSTAKFPWGNDEYNIKEVVADDSGFKAYYVKSYVDAENSFGAKIRTDFIVKLELSDDGEKYKVLDVKLNE</sequence>
<evidence type="ECO:0000256" key="1">
    <source>
        <dbReference type="SAM" id="Phobius"/>
    </source>
</evidence>
<feature type="transmembrane region" description="Helical" evidence="1">
    <location>
        <begin position="12"/>
        <end position="29"/>
    </location>
</feature>
<proteinExistence type="predicted"/>
<protein>
    <recommendedName>
        <fullName evidence="4">Lipoprotein</fullName>
    </recommendedName>
</protein>
<keyword evidence="1" id="KW-0812">Transmembrane</keyword>
<dbReference type="Proteomes" id="UP001501764">
    <property type="component" value="Unassembled WGS sequence"/>
</dbReference>
<organism evidence="2 3">
    <name type="scientific">Clostridium nitritogenes</name>
    <dbReference type="NCBI Taxonomy" id="83340"/>
    <lineage>
        <taxon>Bacteria</taxon>
        <taxon>Bacillati</taxon>
        <taxon>Bacillota</taxon>
        <taxon>Clostridia</taxon>
        <taxon>Eubacteriales</taxon>
        <taxon>Clostridiaceae</taxon>
        <taxon>Clostridium</taxon>
    </lineage>
</organism>
<keyword evidence="3" id="KW-1185">Reference proteome</keyword>
<gene>
    <name evidence="2" type="ORF">GCM10008916_08360</name>
</gene>
<keyword evidence="1" id="KW-1133">Transmembrane helix</keyword>
<dbReference type="RefSeq" id="WP_346025851.1">
    <property type="nucleotide sequence ID" value="NZ_BAAACO010000001.1"/>
</dbReference>
<evidence type="ECO:0008006" key="4">
    <source>
        <dbReference type="Google" id="ProtNLM"/>
    </source>
</evidence>
<accession>A0ABN1LJL6</accession>
<keyword evidence="1" id="KW-0472">Membrane</keyword>
<name>A0ABN1LJL6_9CLOT</name>